<keyword evidence="2" id="KW-1185">Reference proteome</keyword>
<dbReference type="EMBL" id="KQ964865">
    <property type="protein sequence ID" value="KXN65522.1"/>
    <property type="molecule type" value="Genomic_DNA"/>
</dbReference>
<dbReference type="SUPFAM" id="SSF52047">
    <property type="entry name" value="RNI-like"/>
    <property type="match status" value="1"/>
</dbReference>
<evidence type="ECO:0008006" key="3">
    <source>
        <dbReference type="Google" id="ProtNLM"/>
    </source>
</evidence>
<dbReference type="Gene3D" id="3.80.10.10">
    <property type="entry name" value="Ribonuclease Inhibitor"/>
    <property type="match status" value="1"/>
</dbReference>
<dbReference type="InterPro" id="IPR032675">
    <property type="entry name" value="LRR_dom_sf"/>
</dbReference>
<organism evidence="1 2">
    <name type="scientific">Conidiobolus coronatus (strain ATCC 28846 / CBS 209.66 / NRRL 28638)</name>
    <name type="common">Delacroixia coronata</name>
    <dbReference type="NCBI Taxonomy" id="796925"/>
    <lineage>
        <taxon>Eukaryota</taxon>
        <taxon>Fungi</taxon>
        <taxon>Fungi incertae sedis</taxon>
        <taxon>Zoopagomycota</taxon>
        <taxon>Entomophthoromycotina</taxon>
        <taxon>Entomophthoromycetes</taxon>
        <taxon>Entomophthorales</taxon>
        <taxon>Ancylistaceae</taxon>
        <taxon>Conidiobolus</taxon>
    </lineage>
</organism>
<accession>A0A137NS58</accession>
<protein>
    <recommendedName>
        <fullName evidence="3">F-box domain-containing protein</fullName>
    </recommendedName>
</protein>
<gene>
    <name evidence="1" type="ORF">CONCODRAFT_80749</name>
</gene>
<name>A0A137NS58_CONC2</name>
<dbReference type="Proteomes" id="UP000070444">
    <property type="component" value="Unassembled WGS sequence"/>
</dbReference>
<evidence type="ECO:0000313" key="1">
    <source>
        <dbReference type="EMBL" id="KXN65522.1"/>
    </source>
</evidence>
<evidence type="ECO:0000313" key="2">
    <source>
        <dbReference type="Proteomes" id="UP000070444"/>
    </source>
</evidence>
<reference evidence="1 2" key="1">
    <citation type="journal article" date="2015" name="Genome Biol. Evol.">
        <title>Phylogenomic analyses indicate that early fungi evolved digesting cell walls of algal ancestors of land plants.</title>
        <authorList>
            <person name="Chang Y."/>
            <person name="Wang S."/>
            <person name="Sekimoto S."/>
            <person name="Aerts A.L."/>
            <person name="Choi C."/>
            <person name="Clum A."/>
            <person name="LaButti K.M."/>
            <person name="Lindquist E.A."/>
            <person name="Yee Ngan C."/>
            <person name="Ohm R.A."/>
            <person name="Salamov A.A."/>
            <person name="Grigoriev I.V."/>
            <person name="Spatafora J.W."/>
            <person name="Berbee M.L."/>
        </authorList>
    </citation>
    <scope>NUCLEOTIDE SEQUENCE [LARGE SCALE GENOMIC DNA]</scope>
    <source>
        <strain evidence="1 2">NRRL 28638</strain>
    </source>
</reference>
<dbReference type="AlphaFoldDB" id="A0A137NS58"/>
<proteinExistence type="predicted"/>
<sequence>MDKTSADIDWVMVLIKSSLTNYLDKYEALALSLTNKRIRAKLYPIIFSDLTINSNVLLSHFNYFEQEKYYRFDNLTYLEKFLLILNYGFSRELAFKQVQIDPFIEEAINTLNSASIHCKSLSLYFSWASGDDRASYFTFSIFENFYNLNKLTLDTCEIPFTKFSNLLAKLEILQELDMRDVNLILGVSESPSSSDNNLKFPKTLTKLIYQYIKFGITDFPEIRPLEFVRNVKRYYSNEDLNLLPQYLPNLKSLVFCNRDWDIGEFEKFLDMCPALEYVNRPITY</sequence>